<evidence type="ECO:0000313" key="4">
    <source>
        <dbReference type="Proteomes" id="UP000694580"/>
    </source>
</evidence>
<evidence type="ECO:0000256" key="1">
    <source>
        <dbReference type="ARBA" id="ARBA00008306"/>
    </source>
</evidence>
<comment type="similarity">
    <text evidence="1">Belongs to the RMD1/sif2 family.</text>
</comment>
<dbReference type="GeneTree" id="ENSGT00390000013337"/>
<feature type="domain" description="DUF155" evidence="2">
    <location>
        <begin position="166"/>
        <end position="343"/>
    </location>
</feature>
<protein>
    <recommendedName>
        <fullName evidence="2">DUF155 domain-containing protein</fullName>
    </recommendedName>
</protein>
<dbReference type="PANTHER" id="PTHR16255">
    <property type="entry name" value="REQUIRED FOR MEIOTIC NUCLEAR DIVISION PROTEIN 1 HOMOLOG"/>
    <property type="match status" value="1"/>
</dbReference>
<dbReference type="InterPro" id="IPR003734">
    <property type="entry name" value="DUF155"/>
</dbReference>
<reference evidence="3 4" key="1">
    <citation type="submission" date="2020-06" db="EMBL/GenBank/DDBJ databases">
        <authorList>
            <consortium name="Wellcome Sanger Institute Data Sharing"/>
        </authorList>
    </citation>
    <scope>NUCLEOTIDE SEQUENCE [LARGE SCALE GENOMIC DNA]</scope>
</reference>
<keyword evidence="4" id="KW-1185">Reference proteome</keyword>
<dbReference type="AlphaFoldDB" id="A0AAY4C3P2"/>
<name>A0AAY4C3P2_9TELE</name>
<dbReference type="RefSeq" id="XP_028852170.1">
    <property type="nucleotide sequence ID" value="XM_028996337.1"/>
</dbReference>
<dbReference type="Pfam" id="PF02582">
    <property type="entry name" value="DUF155"/>
    <property type="match status" value="1"/>
</dbReference>
<dbReference type="Proteomes" id="UP000694580">
    <property type="component" value="Chromosome 11"/>
</dbReference>
<dbReference type="PANTHER" id="PTHR16255:SF1">
    <property type="entry name" value="REQUIRED FOR MEIOTIC NUCLEAR DIVISION PROTEIN 1 HOMOLOG"/>
    <property type="match status" value="1"/>
</dbReference>
<evidence type="ECO:0000313" key="3">
    <source>
        <dbReference type="Ensembl" id="ENSDCDP00010027156.1"/>
    </source>
</evidence>
<dbReference type="Ensembl" id="ENSDCDT00010033626.1">
    <property type="protein sequence ID" value="ENSDCDP00010027156.1"/>
    <property type="gene ID" value="ENSDCDG00010017176.1"/>
</dbReference>
<gene>
    <name evidence="3" type="primary">RMND1</name>
</gene>
<dbReference type="GeneID" id="114799571"/>
<dbReference type="GO" id="GO:0070131">
    <property type="term" value="P:positive regulation of mitochondrial translation"/>
    <property type="evidence" value="ECO:0007669"/>
    <property type="project" value="TreeGrafter"/>
</dbReference>
<reference evidence="3" key="2">
    <citation type="submission" date="2025-08" db="UniProtKB">
        <authorList>
            <consortium name="Ensembl"/>
        </authorList>
    </citation>
    <scope>IDENTIFICATION</scope>
</reference>
<sequence length="389" mass="44329">MSLRALPVLRGLQRLICRSTCHPGCVPHLQHSLVHSWPPGAHRSAGGVGVSRTLQGTWGLVTHFRGRATTTGAATALKQATLPGKRAIKGPRTKQPSRANIPLAEEDEGTMQCIAFATADQYQLHTLCHDLIVNDFHEVAGLPRDASNVLVMGTDSTSKPNDNAVIFFFREGSVVFWNVEEKTMRKVLRILEKHEIQPYEVALVHWENEEISYSIGEGHSKLHRGNFLLNNEMEDEQIVLEKFAFSNALTLSVKLAIWEVSLDNFVESIQAFPEMLKSGKRVKLSRSEVMQKIGELFALRHCINLSSDLLITPDFYWDRENLEQLYDKTCQFLNIRRRVRVVNEKLQHCTELTDLMRTHLSEKHSLRLEWMIVILITIEVMFELARVIF</sequence>
<proteinExistence type="inferred from homology"/>
<reference evidence="3" key="3">
    <citation type="submission" date="2025-09" db="UniProtKB">
        <authorList>
            <consortium name="Ensembl"/>
        </authorList>
    </citation>
    <scope>IDENTIFICATION</scope>
</reference>
<dbReference type="GO" id="GO:0005739">
    <property type="term" value="C:mitochondrion"/>
    <property type="evidence" value="ECO:0007669"/>
    <property type="project" value="UniProtKB-ARBA"/>
</dbReference>
<organism evidence="3 4">
    <name type="scientific">Denticeps clupeoides</name>
    <name type="common">denticle herring</name>
    <dbReference type="NCBI Taxonomy" id="299321"/>
    <lineage>
        <taxon>Eukaryota</taxon>
        <taxon>Metazoa</taxon>
        <taxon>Chordata</taxon>
        <taxon>Craniata</taxon>
        <taxon>Vertebrata</taxon>
        <taxon>Euteleostomi</taxon>
        <taxon>Actinopterygii</taxon>
        <taxon>Neopterygii</taxon>
        <taxon>Teleostei</taxon>
        <taxon>Clupei</taxon>
        <taxon>Clupeiformes</taxon>
        <taxon>Denticipitoidei</taxon>
        <taxon>Denticipitidae</taxon>
        <taxon>Denticeps</taxon>
    </lineage>
</organism>
<evidence type="ECO:0000259" key="2">
    <source>
        <dbReference type="Pfam" id="PF02582"/>
    </source>
</evidence>
<accession>A0AAY4C3P2</accession>
<dbReference type="InterPro" id="IPR051624">
    <property type="entry name" value="RMD1/Sad1-interacting"/>
</dbReference>